<comment type="similarity">
    <text evidence="3">Belongs to the methyltransferase superfamily. Arsenite methyltransferase family.</text>
</comment>
<proteinExistence type="inferred from homology"/>
<evidence type="ECO:0000313" key="11">
    <source>
        <dbReference type="Proteomes" id="UP000887568"/>
    </source>
</evidence>
<keyword evidence="2" id="KW-0949">S-adenosyl-L-methionine</keyword>
<evidence type="ECO:0000256" key="4">
    <source>
        <dbReference type="ARBA" id="ARBA00034521"/>
    </source>
</evidence>
<evidence type="ECO:0000256" key="8">
    <source>
        <dbReference type="ARBA" id="ARBA00048428"/>
    </source>
</evidence>
<dbReference type="OrthoDB" id="8300214at2759"/>
<comment type="catalytic activity">
    <reaction evidence="7">
        <text>arsenic triglutathione + 2 [thioredoxin]-dithiol + 2 S-adenosyl-L-methionine + H2O = dimethylarsinous acid + 2 [thioredoxin]-disulfide + 3 glutathione + 2 S-adenosyl-L-homocysteine + 2 H(+)</text>
        <dbReference type="Rhea" id="RHEA:69464"/>
        <dbReference type="Rhea" id="RHEA-COMP:10698"/>
        <dbReference type="Rhea" id="RHEA-COMP:10700"/>
        <dbReference type="ChEBI" id="CHEBI:15377"/>
        <dbReference type="ChEBI" id="CHEBI:15378"/>
        <dbReference type="ChEBI" id="CHEBI:23808"/>
        <dbReference type="ChEBI" id="CHEBI:29950"/>
        <dbReference type="ChEBI" id="CHEBI:50058"/>
        <dbReference type="ChEBI" id="CHEBI:57856"/>
        <dbReference type="ChEBI" id="CHEBI:57925"/>
        <dbReference type="ChEBI" id="CHEBI:59789"/>
        <dbReference type="ChEBI" id="CHEBI:183640"/>
        <dbReference type="EC" id="2.1.1.137"/>
    </reaction>
</comment>
<feature type="domain" description="Methyltransferase" evidence="9">
    <location>
        <begin position="52"/>
        <end position="188"/>
    </location>
</feature>
<dbReference type="PANTHER" id="PTHR43675">
    <property type="entry name" value="ARSENITE METHYLTRANSFERASE"/>
    <property type="match status" value="1"/>
</dbReference>
<dbReference type="InterPro" id="IPR026669">
    <property type="entry name" value="Arsenite_MeTrfase-like"/>
</dbReference>
<evidence type="ECO:0000313" key="10">
    <source>
        <dbReference type="EnsemblMetazoa" id="XP_038067994.1"/>
    </source>
</evidence>
<evidence type="ECO:0000256" key="2">
    <source>
        <dbReference type="ARBA" id="ARBA00022691"/>
    </source>
</evidence>
<evidence type="ECO:0000256" key="7">
    <source>
        <dbReference type="ARBA" id="ARBA00047943"/>
    </source>
</evidence>
<dbReference type="GO" id="GO:0030791">
    <property type="term" value="F:arsenite methyltransferase activity"/>
    <property type="evidence" value="ECO:0007669"/>
    <property type="project" value="UniProtKB-EC"/>
</dbReference>
<comment type="catalytic activity">
    <reaction evidence="8">
        <text>arsenic triglutathione + 3 [thioredoxin]-dithiol + 3 S-adenosyl-L-methionine = trimethylarsine + 3 [thioredoxin]-disulfide + 3 glutathione + 3 S-adenosyl-L-homocysteine + 3 H(+)</text>
        <dbReference type="Rhea" id="RHEA:69432"/>
        <dbReference type="Rhea" id="RHEA-COMP:10698"/>
        <dbReference type="Rhea" id="RHEA-COMP:10700"/>
        <dbReference type="ChEBI" id="CHEBI:15378"/>
        <dbReference type="ChEBI" id="CHEBI:27130"/>
        <dbReference type="ChEBI" id="CHEBI:29950"/>
        <dbReference type="ChEBI" id="CHEBI:50058"/>
        <dbReference type="ChEBI" id="CHEBI:57856"/>
        <dbReference type="ChEBI" id="CHEBI:57925"/>
        <dbReference type="ChEBI" id="CHEBI:59789"/>
        <dbReference type="ChEBI" id="CHEBI:183640"/>
        <dbReference type="EC" id="2.1.1.137"/>
    </reaction>
</comment>
<dbReference type="Gene3D" id="3.40.50.150">
    <property type="entry name" value="Vaccinia Virus protein VP39"/>
    <property type="match status" value="1"/>
</dbReference>
<dbReference type="OMA" id="PQYCHLN"/>
<dbReference type="SUPFAM" id="SSF53335">
    <property type="entry name" value="S-adenosyl-L-methionine-dependent methyltransferases"/>
    <property type="match status" value="1"/>
</dbReference>
<dbReference type="InterPro" id="IPR029063">
    <property type="entry name" value="SAM-dependent_MTases_sf"/>
</dbReference>
<dbReference type="Gene3D" id="3.40.5.100">
    <property type="match status" value="1"/>
</dbReference>
<dbReference type="RefSeq" id="XP_038067994.1">
    <property type="nucleotide sequence ID" value="XM_038212066.1"/>
</dbReference>
<dbReference type="PANTHER" id="PTHR43675:SF8">
    <property type="entry name" value="ARSENITE METHYLTRANSFERASE"/>
    <property type="match status" value="1"/>
</dbReference>
<accession>A0A914AWU7</accession>
<evidence type="ECO:0000256" key="1">
    <source>
        <dbReference type="ARBA" id="ARBA00022679"/>
    </source>
</evidence>
<dbReference type="InterPro" id="IPR025714">
    <property type="entry name" value="Methyltranfer_dom"/>
</dbReference>
<comment type="catalytic activity">
    <reaction evidence="6">
        <text>arsenic triglutathione + [thioredoxin]-dithiol + S-adenosyl-L-methionine + 2 H2O = methylarsonous acid + [thioredoxin]-disulfide + 3 glutathione + S-adenosyl-L-homocysteine + H(+)</text>
        <dbReference type="Rhea" id="RHEA:69460"/>
        <dbReference type="Rhea" id="RHEA-COMP:10698"/>
        <dbReference type="Rhea" id="RHEA-COMP:10700"/>
        <dbReference type="ChEBI" id="CHEBI:15377"/>
        <dbReference type="ChEBI" id="CHEBI:15378"/>
        <dbReference type="ChEBI" id="CHEBI:17826"/>
        <dbReference type="ChEBI" id="CHEBI:29950"/>
        <dbReference type="ChEBI" id="CHEBI:50058"/>
        <dbReference type="ChEBI" id="CHEBI:57856"/>
        <dbReference type="ChEBI" id="CHEBI:57925"/>
        <dbReference type="ChEBI" id="CHEBI:59789"/>
        <dbReference type="ChEBI" id="CHEBI:183640"/>
        <dbReference type="EC" id="2.1.1.137"/>
    </reaction>
</comment>
<dbReference type="GeneID" id="119737605"/>
<evidence type="ECO:0000256" key="3">
    <source>
        <dbReference type="ARBA" id="ARBA00034487"/>
    </source>
</evidence>
<organism evidence="10 11">
    <name type="scientific">Patiria miniata</name>
    <name type="common">Bat star</name>
    <name type="synonym">Asterina miniata</name>
    <dbReference type="NCBI Taxonomy" id="46514"/>
    <lineage>
        <taxon>Eukaryota</taxon>
        <taxon>Metazoa</taxon>
        <taxon>Echinodermata</taxon>
        <taxon>Eleutherozoa</taxon>
        <taxon>Asterozoa</taxon>
        <taxon>Asteroidea</taxon>
        <taxon>Valvatacea</taxon>
        <taxon>Valvatida</taxon>
        <taxon>Asterinidae</taxon>
        <taxon>Patiria</taxon>
    </lineage>
</organism>
<keyword evidence="11" id="KW-1185">Reference proteome</keyword>
<evidence type="ECO:0000256" key="5">
    <source>
        <dbReference type="ARBA" id="ARBA00034545"/>
    </source>
</evidence>
<dbReference type="CDD" id="cd02440">
    <property type="entry name" value="AdoMet_MTases"/>
    <property type="match status" value="1"/>
</dbReference>
<keyword evidence="1" id="KW-0808">Transferase</keyword>
<name>A0A914AWU7_PATMI</name>
<dbReference type="EC" id="2.1.1.137" evidence="4"/>
<dbReference type="Proteomes" id="UP000887568">
    <property type="component" value="Unplaced"/>
</dbReference>
<reference evidence="10" key="1">
    <citation type="submission" date="2022-11" db="UniProtKB">
        <authorList>
            <consortium name="EnsemblMetazoa"/>
        </authorList>
    </citation>
    <scope>IDENTIFICATION</scope>
</reference>
<dbReference type="Pfam" id="PF13847">
    <property type="entry name" value="Methyltransf_31"/>
    <property type="match status" value="1"/>
</dbReference>
<evidence type="ECO:0000256" key="6">
    <source>
        <dbReference type="ARBA" id="ARBA00047941"/>
    </source>
</evidence>
<protein>
    <recommendedName>
        <fullName evidence="5">Arsenite methyltransferase</fullName>
        <ecNumber evidence="4">2.1.1.137</ecNumber>
    </recommendedName>
</protein>
<dbReference type="CTD" id="57412"/>
<sequence>MADKTEQDYKTEMLQCLPSVLPHDGKAALSLVHPDIIAKNYCCGLRFPDLLSGLNVLSLGCGCLRDCFVLSKLIGQEGSVVGVDPNDHVISFGRSFLEYHRKACGLSKDNIQFVQCEPDKLVDAGLQKEQFDLVCFNTVFGLTPKKREIMSQLRDVLKPGAEVFFTEMVANTRIRDEVKKDESLWGEGIAGAFFFEDLVTMSREYGFSTPRLVQATDMRVKEPELDKFIGGVKFSMATYRMFKLPQERDDLGAVFVYTNPQRAIDDMNVIELDAGDTIQSGVPVQVDAEMAAILRHSRFSSVFRATSDKATQVLKPCPTDPFAAE</sequence>
<dbReference type="AlphaFoldDB" id="A0A914AWU7"/>
<dbReference type="EnsemblMetazoa" id="XM_038212066.1">
    <property type="protein sequence ID" value="XP_038067994.1"/>
    <property type="gene ID" value="LOC119737605"/>
</dbReference>
<evidence type="ECO:0000259" key="9">
    <source>
        <dbReference type="Pfam" id="PF13847"/>
    </source>
</evidence>